<dbReference type="STRING" id="869279.SE15_05385"/>
<proteinExistence type="inferred from homology"/>
<keyword evidence="2" id="KW-0560">Oxidoreductase</keyword>
<protein>
    <recommendedName>
        <fullName evidence="5">Short-chain dehydrogenase</fullName>
    </recommendedName>
</protein>
<dbReference type="Pfam" id="PF13561">
    <property type="entry name" value="adh_short_C2"/>
    <property type="match status" value="1"/>
</dbReference>
<dbReference type="PRINTS" id="PR00081">
    <property type="entry name" value="GDHRDH"/>
</dbReference>
<dbReference type="PROSITE" id="PS00061">
    <property type="entry name" value="ADH_SHORT"/>
    <property type="match status" value="1"/>
</dbReference>
<dbReference type="RefSeq" id="WP_054521052.1">
    <property type="nucleotide sequence ID" value="NZ_LGKO01000002.1"/>
</dbReference>
<dbReference type="PRINTS" id="PR00080">
    <property type="entry name" value="SDRFAMILY"/>
</dbReference>
<evidence type="ECO:0008006" key="5">
    <source>
        <dbReference type="Google" id="ProtNLM"/>
    </source>
</evidence>
<dbReference type="AlphaFoldDB" id="A0A0P6XM30"/>
<keyword evidence="4" id="KW-1185">Reference proteome</keyword>
<evidence type="ECO:0000313" key="4">
    <source>
        <dbReference type="Proteomes" id="UP000050544"/>
    </source>
</evidence>
<gene>
    <name evidence="3" type="ORF">SE15_05385</name>
</gene>
<comment type="similarity">
    <text evidence="1">Belongs to the short-chain dehydrogenases/reductases (SDR) family.</text>
</comment>
<name>A0A0P6XM30_9CHLR</name>
<dbReference type="PANTHER" id="PTHR43639">
    <property type="entry name" value="OXIDOREDUCTASE, SHORT-CHAIN DEHYDROGENASE/REDUCTASE FAMILY (AFU_ORTHOLOGUE AFUA_5G02870)"/>
    <property type="match status" value="1"/>
</dbReference>
<dbReference type="InterPro" id="IPR020904">
    <property type="entry name" value="Sc_DH/Rdtase_CS"/>
</dbReference>
<dbReference type="OrthoDB" id="9805904at2"/>
<dbReference type="InterPro" id="IPR036291">
    <property type="entry name" value="NAD(P)-bd_dom_sf"/>
</dbReference>
<organism evidence="3 4">
    <name type="scientific">Thermanaerothrix daxensis</name>
    <dbReference type="NCBI Taxonomy" id="869279"/>
    <lineage>
        <taxon>Bacteria</taxon>
        <taxon>Bacillati</taxon>
        <taxon>Chloroflexota</taxon>
        <taxon>Anaerolineae</taxon>
        <taxon>Anaerolineales</taxon>
        <taxon>Anaerolineaceae</taxon>
        <taxon>Thermanaerothrix</taxon>
    </lineage>
</organism>
<dbReference type="SUPFAM" id="SSF51735">
    <property type="entry name" value="NAD(P)-binding Rossmann-fold domains"/>
    <property type="match status" value="1"/>
</dbReference>
<dbReference type="Proteomes" id="UP000050544">
    <property type="component" value="Unassembled WGS sequence"/>
</dbReference>
<dbReference type="Gene3D" id="3.40.50.720">
    <property type="entry name" value="NAD(P)-binding Rossmann-like Domain"/>
    <property type="match status" value="1"/>
</dbReference>
<dbReference type="PANTHER" id="PTHR43639:SF1">
    <property type="entry name" value="SHORT-CHAIN DEHYDROGENASE_REDUCTASE FAMILY PROTEIN"/>
    <property type="match status" value="1"/>
</dbReference>
<evidence type="ECO:0000313" key="3">
    <source>
        <dbReference type="EMBL" id="KPL84516.1"/>
    </source>
</evidence>
<evidence type="ECO:0000256" key="2">
    <source>
        <dbReference type="ARBA" id="ARBA00023002"/>
    </source>
</evidence>
<evidence type="ECO:0000256" key="1">
    <source>
        <dbReference type="ARBA" id="ARBA00006484"/>
    </source>
</evidence>
<accession>A0A0P6XM30</accession>
<reference evidence="3 4" key="1">
    <citation type="submission" date="2015-07" db="EMBL/GenBank/DDBJ databases">
        <title>Whole genome sequence of Thermanaerothrix daxensis DSM 23592.</title>
        <authorList>
            <person name="Hemp J."/>
            <person name="Ward L.M."/>
            <person name="Pace L.A."/>
            <person name="Fischer W.W."/>
        </authorList>
    </citation>
    <scope>NUCLEOTIDE SEQUENCE [LARGE SCALE GENOMIC DNA]</scope>
    <source>
        <strain evidence="3 4">GNS-1</strain>
    </source>
</reference>
<sequence length="241" mass="26512">MILQGKTFLITGAARRLGRIFALAIAREGGNVIIHHGHSPDEAQEVAHLATDMGVKAWVLEGDLSDPTNVEALLERAWEMAPLDGLINNAAIFEDRNLWQTDLEAWQRHLNINLTAPFLLSRQFALRLSTAKTGRILNILDWRALRPGSDHFAYTISKAALVALTRSLALALAPRIVVNGIALGAILPPSDGNISPNFLENIPAQRWATLEEVEQTLLFFLNAPTYITGEIIHLDGGRHLV</sequence>
<dbReference type="InterPro" id="IPR002347">
    <property type="entry name" value="SDR_fam"/>
</dbReference>
<comment type="caution">
    <text evidence="3">The sequence shown here is derived from an EMBL/GenBank/DDBJ whole genome shotgun (WGS) entry which is preliminary data.</text>
</comment>
<dbReference type="GO" id="GO:0016491">
    <property type="term" value="F:oxidoreductase activity"/>
    <property type="evidence" value="ECO:0007669"/>
    <property type="project" value="UniProtKB-KW"/>
</dbReference>
<dbReference type="EMBL" id="LGKO01000002">
    <property type="protein sequence ID" value="KPL84516.1"/>
    <property type="molecule type" value="Genomic_DNA"/>
</dbReference>